<dbReference type="Gene3D" id="1.10.8.60">
    <property type="match status" value="1"/>
</dbReference>
<feature type="compositionally biased region" description="Polar residues" evidence="4">
    <location>
        <begin position="323"/>
        <end position="332"/>
    </location>
</feature>
<proteinExistence type="inferred from homology"/>
<organism evidence="6 7">
    <name type="scientific">Saccharomycopsis crataegensis</name>
    <dbReference type="NCBI Taxonomy" id="43959"/>
    <lineage>
        <taxon>Eukaryota</taxon>
        <taxon>Fungi</taxon>
        <taxon>Dikarya</taxon>
        <taxon>Ascomycota</taxon>
        <taxon>Saccharomycotina</taxon>
        <taxon>Saccharomycetes</taxon>
        <taxon>Saccharomycopsidaceae</taxon>
        <taxon>Saccharomycopsis</taxon>
    </lineage>
</organism>
<evidence type="ECO:0000256" key="4">
    <source>
        <dbReference type="SAM" id="MobiDB-lite"/>
    </source>
</evidence>
<feature type="compositionally biased region" description="Polar residues" evidence="4">
    <location>
        <begin position="138"/>
        <end position="150"/>
    </location>
</feature>
<dbReference type="InterPro" id="IPR003593">
    <property type="entry name" value="AAA+_ATPase"/>
</dbReference>
<comment type="similarity">
    <text evidence="1">Belongs to the AAA ATPase family.</text>
</comment>
<dbReference type="EMBL" id="BTFZ01000011">
    <property type="protein sequence ID" value="GMM37270.1"/>
    <property type="molecule type" value="Genomic_DNA"/>
</dbReference>
<feature type="compositionally biased region" description="Low complexity" evidence="4">
    <location>
        <begin position="109"/>
        <end position="122"/>
    </location>
</feature>
<comment type="caution">
    <text evidence="6">The sequence shown here is derived from an EMBL/GenBank/DDBJ whole genome shotgun (WGS) entry which is preliminary data.</text>
</comment>
<evidence type="ECO:0000256" key="1">
    <source>
        <dbReference type="ARBA" id="ARBA00006914"/>
    </source>
</evidence>
<feature type="domain" description="AAA+ ATPase" evidence="5">
    <location>
        <begin position="514"/>
        <end position="659"/>
    </location>
</feature>
<accession>A0AAV5QQQ2</accession>
<evidence type="ECO:0000256" key="2">
    <source>
        <dbReference type="ARBA" id="ARBA00022741"/>
    </source>
</evidence>
<dbReference type="GO" id="GO:0005524">
    <property type="term" value="F:ATP binding"/>
    <property type="evidence" value="ECO:0007669"/>
    <property type="project" value="UniProtKB-KW"/>
</dbReference>
<feature type="compositionally biased region" description="Basic residues" evidence="4">
    <location>
        <begin position="288"/>
        <end position="299"/>
    </location>
</feature>
<feature type="region of interest" description="Disordered" evidence="4">
    <location>
        <begin position="322"/>
        <end position="378"/>
    </location>
</feature>
<dbReference type="PANTHER" id="PTHR23074">
    <property type="entry name" value="AAA DOMAIN-CONTAINING"/>
    <property type="match status" value="1"/>
</dbReference>
<dbReference type="SUPFAM" id="SSF52540">
    <property type="entry name" value="P-loop containing nucleoside triphosphate hydrolases"/>
    <property type="match status" value="1"/>
</dbReference>
<dbReference type="Pfam" id="PF00004">
    <property type="entry name" value="AAA"/>
    <property type="match status" value="1"/>
</dbReference>
<protein>
    <submittedName>
        <fullName evidence="6">AAA family ATPase</fullName>
    </submittedName>
</protein>
<dbReference type="RefSeq" id="XP_064854266.1">
    <property type="nucleotide sequence ID" value="XM_064998194.1"/>
</dbReference>
<dbReference type="PANTHER" id="PTHR23074:SF17">
    <property type="entry name" value="FIDGETIN-LIKE PROTEIN 1"/>
    <property type="match status" value="1"/>
</dbReference>
<gene>
    <name evidence="6" type="ORF">DASC09_045950</name>
</gene>
<dbReference type="PROSITE" id="PS00674">
    <property type="entry name" value="AAA"/>
    <property type="match status" value="1"/>
</dbReference>
<dbReference type="CDD" id="cd19509">
    <property type="entry name" value="RecA-like_VPS4-like"/>
    <property type="match status" value="1"/>
</dbReference>
<dbReference type="GO" id="GO:0016887">
    <property type="term" value="F:ATP hydrolysis activity"/>
    <property type="evidence" value="ECO:0007669"/>
    <property type="project" value="InterPro"/>
</dbReference>
<dbReference type="Pfam" id="PF17862">
    <property type="entry name" value="AAA_lid_3"/>
    <property type="match status" value="1"/>
</dbReference>
<feature type="region of interest" description="Disordered" evidence="4">
    <location>
        <begin position="403"/>
        <end position="432"/>
    </location>
</feature>
<sequence>MNFMKKRPPQPITSLQSLFKKATDSSIQNYELEKKNEIKKSFQGWKYLHTTILYELDHLSKSYSLSDLTSEENFIYTEIKYLDGKAKENMNRLEVLLMREIAEMNKSYQNRSIDSSSSSSASTNNQNEPRAMLKTLRSPKSTSNVGNSSKFHSRRYYQSSSNISPSASLISKTAATKIWKDEEKLVQATDEKDTADNLFKDFSGISDLNEVAVSKSSNHSSGEYSSLKSKISAPVPLKPVKCGPSPISERISKFNKLNEPIPTQRPLSPKKLTSEARPAPKTAPKPAPKPKLKSHHSKPNVKSPQQNPVFRLNPSDIALKASKISTNQSSKSHTVKSPALTKYSSLQKPPAAKKTHSAPNSRVNSPKVNSKNNSNASRSNLLATATKKSLSVDSISKKATETSDFNFSNNDEKDTETLSGGNNKTDSDDEQMNGVKELEINETEVQEVMQERIISEIKGIDEAAAKQIFNEIVDQGDEVHWEDIAGLEVAKNSLKEAVVYPFLRPDLFSGLREPTRGMLLFGPPGTGKTMLAKAVATESKSTFFSISASSLTSKYLGESEKLVRALFLLAKRLSPSIIFIDEIDSLLSARTDNENESTRRIKTEFLIQWNGLSHAAVGQNKGDSSQPRVLVLAATNLPWNIDEAARRRFVRRQYIPLPEGETRRAQFVKMLSHQQGASSFSDLELDELVALTDGFSGSDITALTKDAAMNPLRELGDKLLFTPKEEIRGLTLKDFKVSLQYIRPSVSEEGLAKFDEWASKYGSSGA</sequence>
<keyword evidence="7" id="KW-1185">Reference proteome</keyword>
<feature type="region of interest" description="Disordered" evidence="4">
    <location>
        <begin position="253"/>
        <end position="310"/>
    </location>
</feature>
<feature type="region of interest" description="Disordered" evidence="4">
    <location>
        <begin position="109"/>
        <end position="152"/>
    </location>
</feature>
<dbReference type="InterPro" id="IPR050304">
    <property type="entry name" value="MT-severing_AAA_ATPase"/>
</dbReference>
<keyword evidence="3" id="KW-0067">ATP-binding</keyword>
<evidence type="ECO:0000313" key="7">
    <source>
        <dbReference type="Proteomes" id="UP001360560"/>
    </source>
</evidence>
<name>A0AAV5QQQ2_9ASCO</name>
<dbReference type="FunFam" id="1.10.8.60:FF:000022">
    <property type="entry name" value="Fidgetin like 1"/>
    <property type="match status" value="1"/>
</dbReference>
<dbReference type="AlphaFoldDB" id="A0AAV5QQQ2"/>
<reference evidence="6 7" key="1">
    <citation type="journal article" date="2023" name="Elife">
        <title>Identification of key yeast species and microbe-microbe interactions impacting larval growth of Drosophila in the wild.</title>
        <authorList>
            <person name="Mure A."/>
            <person name="Sugiura Y."/>
            <person name="Maeda R."/>
            <person name="Honda K."/>
            <person name="Sakurai N."/>
            <person name="Takahashi Y."/>
            <person name="Watada M."/>
            <person name="Katoh T."/>
            <person name="Gotoh A."/>
            <person name="Gotoh Y."/>
            <person name="Taniguchi I."/>
            <person name="Nakamura K."/>
            <person name="Hayashi T."/>
            <person name="Katayama T."/>
            <person name="Uemura T."/>
            <person name="Hattori Y."/>
        </authorList>
    </citation>
    <scope>NUCLEOTIDE SEQUENCE [LARGE SCALE GENOMIC DNA]</scope>
    <source>
        <strain evidence="6 7">SC-9</strain>
    </source>
</reference>
<dbReference type="Proteomes" id="UP001360560">
    <property type="component" value="Unassembled WGS sequence"/>
</dbReference>
<feature type="compositionally biased region" description="Low complexity" evidence="4">
    <location>
        <begin position="359"/>
        <end position="378"/>
    </location>
</feature>
<keyword evidence="2" id="KW-0547">Nucleotide-binding</keyword>
<evidence type="ECO:0000256" key="3">
    <source>
        <dbReference type="ARBA" id="ARBA00022840"/>
    </source>
</evidence>
<evidence type="ECO:0000259" key="5">
    <source>
        <dbReference type="SMART" id="SM00382"/>
    </source>
</evidence>
<dbReference type="SMART" id="SM00382">
    <property type="entry name" value="AAA"/>
    <property type="match status" value="1"/>
</dbReference>
<dbReference type="InterPro" id="IPR015415">
    <property type="entry name" value="Spast_Vps4_C"/>
</dbReference>
<evidence type="ECO:0000313" key="6">
    <source>
        <dbReference type="EMBL" id="GMM37270.1"/>
    </source>
</evidence>
<dbReference type="InterPro" id="IPR027417">
    <property type="entry name" value="P-loop_NTPase"/>
</dbReference>
<dbReference type="InterPro" id="IPR041569">
    <property type="entry name" value="AAA_lid_3"/>
</dbReference>
<dbReference type="GeneID" id="90075245"/>
<dbReference type="FunFam" id="3.40.50.300:FF:000093">
    <property type="entry name" value="Fidgetin-like 1"/>
    <property type="match status" value="1"/>
</dbReference>
<dbReference type="Gene3D" id="3.40.50.300">
    <property type="entry name" value="P-loop containing nucleotide triphosphate hydrolases"/>
    <property type="match status" value="1"/>
</dbReference>
<dbReference type="Pfam" id="PF09336">
    <property type="entry name" value="Vps4_C"/>
    <property type="match status" value="1"/>
</dbReference>
<dbReference type="InterPro" id="IPR003960">
    <property type="entry name" value="ATPase_AAA_CS"/>
</dbReference>
<dbReference type="InterPro" id="IPR003959">
    <property type="entry name" value="ATPase_AAA_core"/>
</dbReference>